<feature type="region of interest" description="Disordered" evidence="1">
    <location>
        <begin position="1"/>
        <end position="22"/>
    </location>
</feature>
<dbReference type="RefSeq" id="WP_147431365.1">
    <property type="nucleotide sequence ID" value="NZ_CBCRXS010000001.1"/>
</dbReference>
<dbReference type="EMBL" id="RBKV01000001">
    <property type="protein sequence ID" value="RKR93981.1"/>
    <property type="molecule type" value="Genomic_DNA"/>
</dbReference>
<protein>
    <recommendedName>
        <fullName evidence="7">Lumazine-binding protein</fullName>
    </recommendedName>
</protein>
<accession>A0A495JYL6</accession>
<keyword evidence="6" id="KW-1185">Reference proteome</keyword>
<dbReference type="Proteomes" id="UP000274762">
    <property type="component" value="Unassembled WGS sequence"/>
</dbReference>
<feature type="transmembrane region" description="Helical" evidence="2">
    <location>
        <begin position="26"/>
        <end position="49"/>
    </location>
</feature>
<evidence type="ECO:0000256" key="2">
    <source>
        <dbReference type="SAM" id="Phobius"/>
    </source>
</evidence>
<dbReference type="EMBL" id="JAWLUM010000001">
    <property type="protein sequence ID" value="MDV7132753.1"/>
    <property type="molecule type" value="Genomic_DNA"/>
</dbReference>
<reference evidence="4 5" key="1">
    <citation type="submission" date="2018-10" db="EMBL/GenBank/DDBJ databases">
        <title>Sequencing the genomes of 1000 actinobacteria strains.</title>
        <authorList>
            <person name="Klenk H.-P."/>
        </authorList>
    </citation>
    <scope>NUCLEOTIDE SEQUENCE [LARGE SCALE GENOMIC DNA]</scope>
    <source>
        <strain evidence="4 5">DSM 44343</strain>
    </source>
</reference>
<dbReference type="Proteomes" id="UP001185792">
    <property type="component" value="Unassembled WGS sequence"/>
</dbReference>
<evidence type="ECO:0000313" key="6">
    <source>
        <dbReference type="Proteomes" id="UP001185792"/>
    </source>
</evidence>
<evidence type="ECO:0000313" key="3">
    <source>
        <dbReference type="EMBL" id="MDV7132753.1"/>
    </source>
</evidence>
<name>A0A495JYL6_WILMA</name>
<organism evidence="4 5">
    <name type="scientific">Williamsia marianensis</name>
    <dbReference type="NCBI Taxonomy" id="85044"/>
    <lineage>
        <taxon>Bacteria</taxon>
        <taxon>Bacillati</taxon>
        <taxon>Actinomycetota</taxon>
        <taxon>Actinomycetes</taxon>
        <taxon>Mycobacteriales</taxon>
        <taxon>Nocardiaceae</taxon>
        <taxon>Williamsia</taxon>
    </lineage>
</organism>
<sequence length="162" mass="17696">MASRNSGTSGEGGKSGPPSDDERRTMWPFLIAVAIVVLTLGTIAVTYVVRPVDERLTEEAKVARSINDHYTAKNAVNYSNFRAATCTADLSSVDFPTEDEFTIENTDAREADGAIEIDDISETVVNGNRATANVHWSRKERTETQIIGVVLVNEEGDWKVCS</sequence>
<keyword evidence="2" id="KW-0472">Membrane</keyword>
<gene>
    <name evidence="4" type="ORF">DFJ75_0770</name>
    <name evidence="3" type="ORF">R4198_03530</name>
</gene>
<dbReference type="AlphaFoldDB" id="A0A495JYL6"/>
<evidence type="ECO:0008006" key="7">
    <source>
        <dbReference type="Google" id="ProtNLM"/>
    </source>
</evidence>
<keyword evidence="2" id="KW-0812">Transmembrane</keyword>
<evidence type="ECO:0000256" key="1">
    <source>
        <dbReference type="SAM" id="MobiDB-lite"/>
    </source>
</evidence>
<proteinExistence type="predicted"/>
<evidence type="ECO:0000313" key="5">
    <source>
        <dbReference type="Proteomes" id="UP000274762"/>
    </source>
</evidence>
<dbReference type="OrthoDB" id="4427703at2"/>
<comment type="caution">
    <text evidence="4">The sequence shown here is derived from an EMBL/GenBank/DDBJ whole genome shotgun (WGS) entry which is preliminary data.</text>
</comment>
<keyword evidence="2" id="KW-1133">Transmembrane helix</keyword>
<reference evidence="3 6" key="2">
    <citation type="submission" date="2023-10" db="EMBL/GenBank/DDBJ databases">
        <title>Development of a sustainable strategy for remediation of hydrocarbon-contaminated territories based on the waste exchange concept.</title>
        <authorList>
            <person name="Krivoruchko A."/>
        </authorList>
    </citation>
    <scope>NUCLEOTIDE SEQUENCE [LARGE SCALE GENOMIC DNA]</scope>
    <source>
        <strain evidence="3 6">IEGM 1236</strain>
    </source>
</reference>
<evidence type="ECO:0000313" key="4">
    <source>
        <dbReference type="EMBL" id="RKR93981.1"/>
    </source>
</evidence>